<feature type="compositionally biased region" description="Gly residues" evidence="1">
    <location>
        <begin position="128"/>
        <end position="140"/>
    </location>
</feature>
<keyword evidence="3" id="KW-1185">Reference proteome</keyword>
<feature type="region of interest" description="Disordered" evidence="1">
    <location>
        <begin position="31"/>
        <end position="140"/>
    </location>
</feature>
<evidence type="ECO:0000313" key="3">
    <source>
        <dbReference type="Proteomes" id="UP001629113"/>
    </source>
</evidence>
<evidence type="ECO:0000313" key="2">
    <source>
        <dbReference type="EMBL" id="KAL3422003.1"/>
    </source>
</evidence>
<proteinExistence type="predicted"/>
<name>A0ABR4PFE3_9HELO</name>
<dbReference type="PANTHER" id="PTHR42090">
    <property type="match status" value="1"/>
</dbReference>
<gene>
    <name evidence="2" type="ORF">PVAG01_06159</name>
</gene>
<dbReference type="EMBL" id="JBFCZG010000005">
    <property type="protein sequence ID" value="KAL3422003.1"/>
    <property type="molecule type" value="Genomic_DNA"/>
</dbReference>
<protein>
    <submittedName>
        <fullName evidence="2">Uncharacterized protein</fullName>
    </submittedName>
</protein>
<organism evidence="2 3">
    <name type="scientific">Phlyctema vagabunda</name>
    <dbReference type="NCBI Taxonomy" id="108571"/>
    <lineage>
        <taxon>Eukaryota</taxon>
        <taxon>Fungi</taxon>
        <taxon>Dikarya</taxon>
        <taxon>Ascomycota</taxon>
        <taxon>Pezizomycotina</taxon>
        <taxon>Leotiomycetes</taxon>
        <taxon>Helotiales</taxon>
        <taxon>Dermateaceae</taxon>
        <taxon>Phlyctema</taxon>
    </lineage>
</organism>
<dbReference type="Proteomes" id="UP001629113">
    <property type="component" value="Unassembled WGS sequence"/>
</dbReference>
<evidence type="ECO:0000256" key="1">
    <source>
        <dbReference type="SAM" id="MobiDB-lite"/>
    </source>
</evidence>
<reference evidence="2 3" key="1">
    <citation type="submission" date="2024-06" db="EMBL/GenBank/DDBJ databases">
        <title>Complete genome of Phlyctema vagabunda strain 19-DSS-EL-015.</title>
        <authorList>
            <person name="Fiorenzani C."/>
        </authorList>
    </citation>
    <scope>NUCLEOTIDE SEQUENCE [LARGE SCALE GENOMIC DNA]</scope>
    <source>
        <strain evidence="2 3">19-DSS-EL-015</strain>
    </source>
</reference>
<dbReference type="PANTHER" id="PTHR42090:SF1">
    <property type="match status" value="1"/>
</dbReference>
<sequence>MAPITLLRLNTIRRLRPNPQRIINSSIAIRPISSTSSLQFPRKASQDRESMNTDADEYSKSGTDSTAAEQKDAAFDPDITDPNAEKNKAGQGGGAGNPLDVSPANPDVSKQGGKEAEGGVEKGQGQKQSGGGSPPKGGKR</sequence>
<accession>A0ABR4PFE3</accession>
<comment type="caution">
    <text evidence="2">The sequence shown here is derived from an EMBL/GenBank/DDBJ whole genome shotgun (WGS) entry which is preliminary data.</text>
</comment>